<name>A0A7S1S2Y6_ALECA</name>
<organism evidence="2">
    <name type="scientific">Alexandrium catenella</name>
    <name type="common">Red tide dinoflagellate</name>
    <name type="synonym">Gonyaulax catenella</name>
    <dbReference type="NCBI Taxonomy" id="2925"/>
    <lineage>
        <taxon>Eukaryota</taxon>
        <taxon>Sar</taxon>
        <taxon>Alveolata</taxon>
        <taxon>Dinophyceae</taxon>
        <taxon>Gonyaulacales</taxon>
        <taxon>Pyrocystaceae</taxon>
        <taxon>Alexandrium</taxon>
    </lineage>
</organism>
<feature type="compositionally biased region" description="Basic and acidic residues" evidence="1">
    <location>
        <begin position="113"/>
        <end position="129"/>
    </location>
</feature>
<gene>
    <name evidence="2" type="ORF">ACAT0790_LOCUS59397</name>
</gene>
<dbReference type="AlphaFoldDB" id="A0A7S1S2Y6"/>
<reference evidence="2" key="1">
    <citation type="submission" date="2021-01" db="EMBL/GenBank/DDBJ databases">
        <authorList>
            <person name="Corre E."/>
            <person name="Pelletier E."/>
            <person name="Niang G."/>
            <person name="Scheremetjew M."/>
            <person name="Finn R."/>
            <person name="Kale V."/>
            <person name="Holt S."/>
            <person name="Cochrane G."/>
            <person name="Meng A."/>
            <person name="Brown T."/>
            <person name="Cohen L."/>
        </authorList>
    </citation>
    <scope>NUCLEOTIDE SEQUENCE</scope>
    <source>
        <strain evidence="2">OF101</strain>
    </source>
</reference>
<accession>A0A7S1S2Y6</accession>
<evidence type="ECO:0000313" key="2">
    <source>
        <dbReference type="EMBL" id="CAD9182625.1"/>
    </source>
</evidence>
<dbReference type="EMBL" id="HBGE01099853">
    <property type="protein sequence ID" value="CAD9182625.1"/>
    <property type="molecule type" value="Transcribed_RNA"/>
</dbReference>
<feature type="region of interest" description="Disordered" evidence="1">
    <location>
        <begin position="104"/>
        <end position="129"/>
    </location>
</feature>
<proteinExistence type="predicted"/>
<protein>
    <submittedName>
        <fullName evidence="2">Uncharacterized protein</fullName>
    </submittedName>
</protein>
<evidence type="ECO:0000256" key="1">
    <source>
        <dbReference type="SAM" id="MobiDB-lite"/>
    </source>
</evidence>
<sequence>MAQALPARLHAPAAPASPPLGKAMAALLNARSRASLLRGLSAASRAYGTSLPVPTPPQGTGVVFHSRMQPPKYSLSNPKWFSIFFACNLGAYLGHYLYLRLLMPSNPPNPPRNPDEARPEKHMHTVDED</sequence>